<comment type="caution">
    <text evidence="2">The sequence shown here is derived from an EMBL/GenBank/DDBJ whole genome shotgun (WGS) entry which is preliminary data.</text>
</comment>
<organism evidence="2 3">
    <name type="scientific">Pseudonocardia xishanensis</name>
    <dbReference type="NCBI Taxonomy" id="630995"/>
    <lineage>
        <taxon>Bacteria</taxon>
        <taxon>Bacillati</taxon>
        <taxon>Actinomycetota</taxon>
        <taxon>Actinomycetes</taxon>
        <taxon>Pseudonocardiales</taxon>
        <taxon>Pseudonocardiaceae</taxon>
        <taxon>Pseudonocardia</taxon>
    </lineage>
</organism>
<dbReference type="PANTHER" id="PTHR43734">
    <property type="entry name" value="PHYTOENE DESATURASE"/>
    <property type="match status" value="1"/>
</dbReference>
<dbReference type="Pfam" id="PF01593">
    <property type="entry name" value="Amino_oxidase"/>
    <property type="match status" value="1"/>
</dbReference>
<name>A0ABP8RSG5_9PSEU</name>
<feature type="domain" description="Amine oxidase" evidence="1">
    <location>
        <begin position="12"/>
        <end position="490"/>
    </location>
</feature>
<protein>
    <recommendedName>
        <fullName evidence="1">Amine oxidase domain-containing protein</fullName>
    </recommendedName>
</protein>
<reference evidence="3" key="1">
    <citation type="journal article" date="2019" name="Int. J. Syst. Evol. Microbiol.">
        <title>The Global Catalogue of Microorganisms (GCM) 10K type strain sequencing project: providing services to taxonomists for standard genome sequencing and annotation.</title>
        <authorList>
            <consortium name="The Broad Institute Genomics Platform"/>
            <consortium name="The Broad Institute Genome Sequencing Center for Infectious Disease"/>
            <person name="Wu L."/>
            <person name="Ma J."/>
        </authorList>
    </citation>
    <scope>NUCLEOTIDE SEQUENCE [LARGE SCALE GENOMIC DNA]</scope>
    <source>
        <strain evidence="3">JCM 17906</strain>
    </source>
</reference>
<dbReference type="EMBL" id="BAABGT010000032">
    <property type="protein sequence ID" value="GAA4546580.1"/>
    <property type="molecule type" value="Genomic_DNA"/>
</dbReference>
<accession>A0ABP8RSG5</accession>
<keyword evidence="3" id="KW-1185">Reference proteome</keyword>
<dbReference type="SUPFAM" id="SSF51905">
    <property type="entry name" value="FAD/NAD(P)-binding domain"/>
    <property type="match status" value="1"/>
</dbReference>
<dbReference type="Proteomes" id="UP001501598">
    <property type="component" value="Unassembled WGS sequence"/>
</dbReference>
<dbReference type="Gene3D" id="3.90.660.50">
    <property type="match status" value="1"/>
</dbReference>
<dbReference type="InterPro" id="IPR036188">
    <property type="entry name" value="FAD/NAD-bd_sf"/>
</dbReference>
<dbReference type="RefSeq" id="WP_345417443.1">
    <property type="nucleotide sequence ID" value="NZ_BAABGT010000032.1"/>
</dbReference>
<dbReference type="InterPro" id="IPR002937">
    <property type="entry name" value="Amino_oxidase"/>
</dbReference>
<evidence type="ECO:0000259" key="1">
    <source>
        <dbReference type="Pfam" id="PF01593"/>
    </source>
</evidence>
<gene>
    <name evidence="2" type="ORF">GCM10023175_29080</name>
</gene>
<evidence type="ECO:0000313" key="3">
    <source>
        <dbReference type="Proteomes" id="UP001501598"/>
    </source>
</evidence>
<evidence type="ECO:0000313" key="2">
    <source>
        <dbReference type="EMBL" id="GAA4546580.1"/>
    </source>
</evidence>
<proteinExistence type="predicted"/>
<dbReference type="Gene3D" id="3.50.50.60">
    <property type="entry name" value="FAD/NAD(P)-binding domain"/>
    <property type="match status" value="2"/>
</dbReference>
<dbReference type="PANTHER" id="PTHR43734:SF4">
    <property type="entry name" value="AMINE OXIDASE DOMAIN-CONTAINING PROTEIN"/>
    <property type="match status" value="1"/>
</dbReference>
<sequence length="504" mass="54716">MSHDTIIVGGGIGGLITGALLAAKDRRSVLVLEKENAVGGRVMSFGGHHGSPSAEEYRNTLRGAANVRIVHTEPGLDEIVDDHKIFDRFILDPGWHTVGATNRNRFSLLAKALGKSIPVAPQIGFYFDSGAGFVDLKDVSATWPEASRREHRRVAAERVAISPAESARYDHIDLLSYVNMVTEDQLVRDYYLWLGRFVLALNDPTEGSAGEFIRTNNMPVAAGMHLSHGGGNGEVCRGFKTIADVFAEIIRENGGEIRTGAAVRQVLLDRNRATGVEVEGPAGPERIDAETVIVNLPMDAVGKVVPIESFPAELRERIGKLYSAVGMTGFIGVKELIEPDRPTGVFLVDPLPQHIPLKGGDAWLAFEQTTALDPTRRVGAAEGHYLQTWTVLHAKGEATDDDLLRRISDAHLEFFRSRYPGWDDNVEWAIFTQADRIYGAAPAPGIGGDRRPPVQHPLVSNLFFTGDTVTQTDVGTNGAAHGAILCANAVAGRDFLPLLPDYLR</sequence>